<proteinExistence type="predicted"/>
<dbReference type="OrthoDB" id="39657at10239"/>
<keyword evidence="2" id="KW-1185">Reference proteome</keyword>
<dbReference type="Proteomes" id="UP000029889">
    <property type="component" value="Segment"/>
</dbReference>
<gene>
    <name evidence="1" type="primary">178</name>
    <name evidence="1" type="ORF">PBI_121Q_178</name>
</gene>
<reference evidence="1 2" key="1">
    <citation type="submission" date="2014-09" db="EMBL/GenBank/DDBJ databases">
        <authorList>
            <person name="Lapin J.S."/>
            <person name="Pope W.H."/>
            <person name="Hua J."/>
            <person name="Ford M.E."/>
            <person name="Conway J.F."/>
            <person name="Hatfull G.F."/>
            <person name="Hendrix R.W."/>
        </authorList>
    </citation>
    <scope>NUCLEOTIDE SEQUENCE [LARGE SCALE GENOMIC DNA]</scope>
</reference>
<dbReference type="GeneID" id="22111218"/>
<protein>
    <submittedName>
        <fullName evidence="1">Uncharacterized protein</fullName>
    </submittedName>
</protein>
<organism evidence="1 2">
    <name type="scientific">Escherichia phage 121Q</name>
    <dbReference type="NCBI Taxonomy" id="1555202"/>
    <lineage>
        <taxon>Viruses</taxon>
        <taxon>Duplodnaviria</taxon>
        <taxon>Heunggongvirae</taxon>
        <taxon>Uroviricota</taxon>
        <taxon>Caudoviricetes</taxon>
        <taxon>Asteriusvirus</taxon>
        <taxon>Asteriusvirus av121Q</taxon>
    </lineage>
</organism>
<name>A0A097EXC8_9CAUD</name>
<dbReference type="EMBL" id="KM507819">
    <property type="protein sequence ID" value="AIT14068.1"/>
    <property type="molecule type" value="Genomic_DNA"/>
</dbReference>
<accession>A0A097EXC8</accession>
<dbReference type="RefSeq" id="YP_009101765.1">
    <property type="nucleotide sequence ID" value="NC_025447.1"/>
</dbReference>
<evidence type="ECO:0000313" key="1">
    <source>
        <dbReference type="EMBL" id="AIT14068.1"/>
    </source>
</evidence>
<dbReference type="KEGG" id="vg:22111218"/>
<sequence>MTTNEMMQVIWDKGCDIKITSTEVRVFKTEYMEYLDLDTYNNIVSIEHKGAVLETIDVVLKKATDLLGVVV</sequence>
<evidence type="ECO:0000313" key="2">
    <source>
        <dbReference type="Proteomes" id="UP000029889"/>
    </source>
</evidence>